<dbReference type="HOGENOM" id="CLU_016755_1_2_9"/>
<dbReference type="InterPro" id="IPR036188">
    <property type="entry name" value="FAD/NAD-bd_sf"/>
</dbReference>
<evidence type="ECO:0000256" key="9">
    <source>
        <dbReference type="PIRSR" id="PIRSR000350-3"/>
    </source>
</evidence>
<comment type="similarity">
    <text evidence="1 11">Belongs to the class-I pyridine nucleotide-disulfide oxidoreductase family.</text>
</comment>
<protein>
    <submittedName>
        <fullName evidence="14">Pyridine nucleotide-disulfide oxidoreductase</fullName>
    </submittedName>
</protein>
<keyword evidence="3 9" id="KW-0274">FAD</keyword>
<dbReference type="SUPFAM" id="SSF55424">
    <property type="entry name" value="FAD/NAD-linked reductases, dimerisation (C-terminal) domain"/>
    <property type="match status" value="1"/>
</dbReference>
<feature type="binding site" evidence="9">
    <location>
        <position position="52"/>
    </location>
    <ligand>
        <name>FAD</name>
        <dbReference type="ChEBI" id="CHEBI:57692"/>
    </ligand>
</feature>
<keyword evidence="9" id="KW-0547">Nucleotide-binding</keyword>
<keyword evidence="6" id="KW-1015">Disulfide bond</keyword>
<dbReference type="PRINTS" id="PR00368">
    <property type="entry name" value="FADPNR"/>
</dbReference>
<dbReference type="GO" id="GO:0003955">
    <property type="term" value="F:NAD(P)H dehydrogenase (quinone) activity"/>
    <property type="evidence" value="ECO:0007669"/>
    <property type="project" value="TreeGrafter"/>
</dbReference>
<evidence type="ECO:0000256" key="7">
    <source>
        <dbReference type="ARBA" id="ARBA00023284"/>
    </source>
</evidence>
<dbReference type="PROSITE" id="PS00076">
    <property type="entry name" value="PYRIDINE_REDOX_1"/>
    <property type="match status" value="1"/>
</dbReference>
<evidence type="ECO:0000259" key="12">
    <source>
        <dbReference type="Pfam" id="PF02852"/>
    </source>
</evidence>
<keyword evidence="5 11" id="KW-0560">Oxidoreductase</keyword>
<feature type="binding site" evidence="9">
    <location>
        <position position="256"/>
    </location>
    <ligand>
        <name>NAD(+)</name>
        <dbReference type="ChEBI" id="CHEBI:57540"/>
    </ligand>
</feature>
<dbReference type="Proteomes" id="UP000004846">
    <property type="component" value="Unassembled WGS sequence"/>
</dbReference>
<dbReference type="AlphaFoldDB" id="A0A125W4V1"/>
<evidence type="ECO:0000313" key="14">
    <source>
        <dbReference type="EMBL" id="EFM82385.1"/>
    </source>
</evidence>
<evidence type="ECO:0000256" key="4">
    <source>
        <dbReference type="ARBA" id="ARBA00022857"/>
    </source>
</evidence>
<keyword evidence="9" id="KW-0520">NAD</keyword>
<dbReference type="InterPro" id="IPR023753">
    <property type="entry name" value="FAD/NAD-binding_dom"/>
</dbReference>
<comment type="cofactor">
    <cofactor evidence="9">
        <name>FAD</name>
        <dbReference type="ChEBI" id="CHEBI:57692"/>
    </cofactor>
    <text evidence="9">Binds 1 FAD per subunit.</text>
</comment>
<keyword evidence="4" id="KW-0521">NADP</keyword>
<evidence type="ECO:0000256" key="11">
    <source>
        <dbReference type="RuleBase" id="RU003691"/>
    </source>
</evidence>
<dbReference type="GO" id="GO:0050660">
    <property type="term" value="F:flavin adenine dinucleotide binding"/>
    <property type="evidence" value="ECO:0007669"/>
    <property type="project" value="TreeGrafter"/>
</dbReference>
<dbReference type="InterPro" id="IPR001100">
    <property type="entry name" value="Pyr_nuc-diS_OxRdtase"/>
</dbReference>
<dbReference type="Gene3D" id="3.30.390.30">
    <property type="match status" value="1"/>
</dbReference>
<dbReference type="PANTHER" id="PTHR43014">
    <property type="entry name" value="MERCURIC REDUCTASE"/>
    <property type="match status" value="1"/>
</dbReference>
<dbReference type="RefSeq" id="WP_002402308.1">
    <property type="nucleotide sequence ID" value="NZ_GL454464.1"/>
</dbReference>
<evidence type="ECO:0000256" key="3">
    <source>
        <dbReference type="ARBA" id="ARBA00022827"/>
    </source>
</evidence>
<gene>
    <name evidence="14" type="ORF">HMPREF9498_01997</name>
</gene>
<dbReference type="Gene3D" id="3.50.50.60">
    <property type="entry name" value="FAD/NAD(P)-binding domain"/>
    <property type="match status" value="2"/>
</dbReference>
<evidence type="ECO:0000256" key="2">
    <source>
        <dbReference type="ARBA" id="ARBA00022630"/>
    </source>
</evidence>
<feature type="domain" description="FAD/NAD(P)-binding" evidence="13">
    <location>
        <begin position="5"/>
        <end position="306"/>
    </location>
</feature>
<dbReference type="GO" id="GO:0016668">
    <property type="term" value="F:oxidoreductase activity, acting on a sulfur group of donors, NAD(P) as acceptor"/>
    <property type="evidence" value="ECO:0007669"/>
    <property type="project" value="InterPro"/>
</dbReference>
<dbReference type="PIRSF" id="PIRSF000350">
    <property type="entry name" value="Mercury_reductase_MerA"/>
    <property type="match status" value="1"/>
</dbReference>
<accession>A0A125W4V1</accession>
<sequence>MNKYKNIIIGFGKGGKTLAKEIAMRGEEVLMIEESELMYGGTCINVGCIPSKSLIINGEKHVDMSTAHSIKNSLTSKLREKNYNNLFEEENITILNGKAKFLSDKIIQITKTDNTKIQVEGERIFINTGSKAIKLPIDGLNKSKNVLDSTTAMEQVIAPEKIVIIGAGYIGLEFASMFNSYGSKVSILDASSEFLPREDEDISTLIYKDFLDKGIDIQLGVSINHIIDKDNYTEVIYTQAGKIKKVEVSKLLVATGRKPNTDALGLENTNIKTDSHGAIVVDEFLKTSVENIWAIGDVKGGLQFTYISLDDYRIIVDYLYGDKKRNTMNRGNIPYSVFITPPFSSVGTKEKDLEKSKVNYKVFSLPVKAIPKAHIIDQTVGIFKVIIDAETEKILGASLYGAESHELINLISLAMDFNMDYKVLRDRVYTHPTMSESLNDLLK</sequence>
<evidence type="ECO:0000256" key="10">
    <source>
        <dbReference type="PIRSR" id="PIRSR000350-4"/>
    </source>
</evidence>
<evidence type="ECO:0000256" key="8">
    <source>
        <dbReference type="PIRSR" id="PIRSR000350-2"/>
    </source>
</evidence>
<keyword evidence="2 11" id="KW-0285">Flavoprotein</keyword>
<evidence type="ECO:0000256" key="5">
    <source>
        <dbReference type="ARBA" id="ARBA00023002"/>
    </source>
</evidence>
<comment type="caution">
    <text evidence="14">The sequence shown here is derived from an EMBL/GenBank/DDBJ whole genome shotgun (WGS) entry which is preliminary data.</text>
</comment>
<feature type="binding site" evidence="9">
    <location>
        <begin position="166"/>
        <end position="173"/>
    </location>
    <ligand>
        <name>NAD(+)</name>
        <dbReference type="ChEBI" id="CHEBI:57540"/>
    </ligand>
</feature>
<dbReference type="Pfam" id="PF07992">
    <property type="entry name" value="Pyr_redox_2"/>
    <property type="match status" value="1"/>
</dbReference>
<dbReference type="Pfam" id="PF02852">
    <property type="entry name" value="Pyr_redox_dim"/>
    <property type="match status" value="1"/>
</dbReference>
<dbReference type="SUPFAM" id="SSF51905">
    <property type="entry name" value="FAD/NAD(P)-binding domain"/>
    <property type="match status" value="1"/>
</dbReference>
<dbReference type="PANTHER" id="PTHR43014:SF4">
    <property type="entry name" value="PYRIDINE NUCLEOTIDE-DISULFIDE OXIDOREDUCTASE RCLA-RELATED"/>
    <property type="match status" value="1"/>
</dbReference>
<dbReference type="InterPro" id="IPR012999">
    <property type="entry name" value="Pyr_OxRdtase_I_AS"/>
</dbReference>
<feature type="binding site" evidence="9">
    <location>
        <position position="297"/>
    </location>
    <ligand>
        <name>FAD</name>
        <dbReference type="ChEBI" id="CHEBI:57692"/>
    </ligand>
</feature>
<dbReference type="EMBL" id="AEBR01000066">
    <property type="protein sequence ID" value="EFM82385.1"/>
    <property type="molecule type" value="Genomic_DNA"/>
</dbReference>
<dbReference type="InterPro" id="IPR004099">
    <property type="entry name" value="Pyr_nucl-diS_OxRdtase_dimer"/>
</dbReference>
<dbReference type="PRINTS" id="PR00411">
    <property type="entry name" value="PNDRDTASEI"/>
</dbReference>
<feature type="disulfide bond" description="Redox-active" evidence="10">
    <location>
        <begin position="43"/>
        <end position="48"/>
    </location>
</feature>
<dbReference type="FunFam" id="3.30.390.30:FF:000001">
    <property type="entry name" value="Dihydrolipoyl dehydrogenase"/>
    <property type="match status" value="1"/>
</dbReference>
<feature type="domain" description="Pyridine nucleotide-disulphide oxidoreductase dimerisation" evidence="12">
    <location>
        <begin position="333"/>
        <end position="440"/>
    </location>
</feature>
<feature type="binding site" evidence="9">
    <location>
        <begin position="128"/>
        <end position="130"/>
    </location>
    <ligand>
        <name>FAD</name>
        <dbReference type="ChEBI" id="CHEBI:57692"/>
    </ligand>
</feature>
<organism evidence="14 15">
    <name type="scientific">Enterococcus faecalis TX4248</name>
    <dbReference type="NCBI Taxonomy" id="749495"/>
    <lineage>
        <taxon>Bacteria</taxon>
        <taxon>Bacillati</taxon>
        <taxon>Bacillota</taxon>
        <taxon>Bacilli</taxon>
        <taxon>Lactobacillales</taxon>
        <taxon>Enterococcaceae</taxon>
        <taxon>Enterococcus</taxon>
    </lineage>
</organism>
<dbReference type="InterPro" id="IPR016156">
    <property type="entry name" value="FAD/NAD-linked_Rdtase_dimer_sf"/>
</dbReference>
<feature type="active site" description="Proton acceptor" evidence="8">
    <location>
        <position position="431"/>
    </location>
</feature>
<proteinExistence type="inferred from homology"/>
<name>A0A125W4V1_ENTFL</name>
<evidence type="ECO:0000259" key="13">
    <source>
        <dbReference type="Pfam" id="PF07992"/>
    </source>
</evidence>
<evidence type="ECO:0000256" key="6">
    <source>
        <dbReference type="ARBA" id="ARBA00023157"/>
    </source>
</evidence>
<evidence type="ECO:0000313" key="15">
    <source>
        <dbReference type="Proteomes" id="UP000004846"/>
    </source>
</evidence>
<keyword evidence="7 11" id="KW-0676">Redox-active center</keyword>
<reference evidence="14 15" key="1">
    <citation type="submission" date="2010-07" db="EMBL/GenBank/DDBJ databases">
        <authorList>
            <person name="Sid Ahmed O."/>
        </authorList>
    </citation>
    <scope>NUCLEOTIDE SEQUENCE [LARGE SCALE GENOMIC DNA]</scope>
    <source>
        <strain evidence="14 15">TX4248</strain>
    </source>
</reference>
<evidence type="ECO:0000256" key="1">
    <source>
        <dbReference type="ARBA" id="ARBA00007532"/>
    </source>
</evidence>